<keyword evidence="2" id="KW-1185">Reference proteome</keyword>
<dbReference type="AlphaFoldDB" id="A0A2P7QUA9"/>
<dbReference type="PIRSF" id="PIRSF024492">
    <property type="entry name" value="UCP024492"/>
    <property type="match status" value="1"/>
</dbReference>
<dbReference type="PANTHER" id="PTHR39337:SF1">
    <property type="entry name" value="BLR5642 PROTEIN"/>
    <property type="match status" value="1"/>
</dbReference>
<dbReference type="PANTHER" id="PTHR39337">
    <property type="entry name" value="BLR5642 PROTEIN"/>
    <property type="match status" value="1"/>
</dbReference>
<dbReference type="EMBL" id="PXYI01000002">
    <property type="protein sequence ID" value="PSJ41538.1"/>
    <property type="molecule type" value="Genomic_DNA"/>
</dbReference>
<reference evidence="1 2" key="1">
    <citation type="submission" date="2018-03" db="EMBL/GenBank/DDBJ databases">
        <title>The draft genome of Sphingosinicella sp. GL-C-18.</title>
        <authorList>
            <person name="Liu L."/>
            <person name="Li L."/>
            <person name="Liang L."/>
            <person name="Zhang X."/>
            <person name="Wang T."/>
        </authorList>
    </citation>
    <scope>NUCLEOTIDE SEQUENCE [LARGE SCALE GENOMIC DNA]</scope>
    <source>
        <strain evidence="1 2">GL-C-18</strain>
    </source>
</reference>
<evidence type="ECO:0000313" key="2">
    <source>
        <dbReference type="Proteomes" id="UP000241167"/>
    </source>
</evidence>
<proteinExistence type="predicted"/>
<dbReference type="InterPro" id="IPR014519">
    <property type="entry name" value="UCP024492"/>
</dbReference>
<dbReference type="Proteomes" id="UP000241167">
    <property type="component" value="Unassembled WGS sequence"/>
</dbReference>
<evidence type="ECO:0000313" key="1">
    <source>
        <dbReference type="EMBL" id="PSJ41538.1"/>
    </source>
</evidence>
<dbReference type="OrthoDB" id="9810084at2"/>
<comment type="caution">
    <text evidence="1">The sequence shown here is derived from an EMBL/GenBank/DDBJ whole genome shotgun (WGS) entry which is preliminary data.</text>
</comment>
<gene>
    <name evidence="1" type="ORF">C7I55_04285</name>
</gene>
<dbReference type="RefSeq" id="WP_106511699.1">
    <property type="nucleotide sequence ID" value="NZ_PXYI01000002.1"/>
</dbReference>
<sequence>MRPLFTIGYEGKTLDEFLGELQAAGVDLLIDVRAVAASRRPGFSKTALSGALRERGIDYLHLRPLGTPAAGRQAARAGRTAEMRAIYADQLETPEAEIAMVQALGAAEERRAALLCYEKDAPVCHRAMLAERMLDRASFEVVNL</sequence>
<accession>A0A2P7QUA9</accession>
<organism evidence="1 2">
    <name type="scientific">Allosphingosinicella deserti</name>
    <dbReference type="NCBI Taxonomy" id="2116704"/>
    <lineage>
        <taxon>Bacteria</taxon>
        <taxon>Pseudomonadati</taxon>
        <taxon>Pseudomonadota</taxon>
        <taxon>Alphaproteobacteria</taxon>
        <taxon>Sphingomonadales</taxon>
        <taxon>Sphingomonadaceae</taxon>
        <taxon>Allosphingosinicella</taxon>
    </lineage>
</organism>
<dbReference type="Pfam" id="PF04343">
    <property type="entry name" value="DUF488"/>
    <property type="match status" value="1"/>
</dbReference>
<dbReference type="InterPro" id="IPR007438">
    <property type="entry name" value="DUF488"/>
</dbReference>
<name>A0A2P7QUA9_9SPHN</name>
<protein>
    <submittedName>
        <fullName evidence="1">DUF488 domain-containing protein</fullName>
    </submittedName>
</protein>